<proteinExistence type="predicted"/>
<evidence type="ECO:0000313" key="2">
    <source>
        <dbReference type="Proteomes" id="UP000807025"/>
    </source>
</evidence>
<protein>
    <submittedName>
        <fullName evidence="1">Uncharacterized protein</fullName>
    </submittedName>
</protein>
<gene>
    <name evidence="1" type="ORF">BDN71DRAFT_1427568</name>
</gene>
<dbReference type="AlphaFoldDB" id="A0A9P6DJD4"/>
<dbReference type="EMBL" id="MU154528">
    <property type="protein sequence ID" value="KAF9500333.1"/>
    <property type="molecule type" value="Genomic_DNA"/>
</dbReference>
<name>A0A9P6DJD4_PLEER</name>
<sequence>MEWLSEEWSMNEKCIKCTKDEATCYQFCQHRAELITLCAHWQTSLTGISVGDNQPPSWGPADEDLLAAHIDFNVDKVTHIDVDDDTSDNEVDEDDVNPTYFAALDAVNMADAFHTDTGIEDLGISVDMLMNDQSAP</sequence>
<dbReference type="Proteomes" id="UP000807025">
    <property type="component" value="Unassembled WGS sequence"/>
</dbReference>
<reference evidence="1" key="1">
    <citation type="submission" date="2020-11" db="EMBL/GenBank/DDBJ databases">
        <authorList>
            <consortium name="DOE Joint Genome Institute"/>
            <person name="Ahrendt S."/>
            <person name="Riley R."/>
            <person name="Andreopoulos W."/>
            <person name="Labutti K."/>
            <person name="Pangilinan J."/>
            <person name="Ruiz-Duenas F.J."/>
            <person name="Barrasa J.M."/>
            <person name="Sanchez-Garcia M."/>
            <person name="Camarero S."/>
            <person name="Miyauchi S."/>
            <person name="Serrano A."/>
            <person name="Linde D."/>
            <person name="Babiker R."/>
            <person name="Drula E."/>
            <person name="Ayuso-Fernandez I."/>
            <person name="Pacheco R."/>
            <person name="Padilla G."/>
            <person name="Ferreira P."/>
            <person name="Barriuso J."/>
            <person name="Kellner H."/>
            <person name="Castanera R."/>
            <person name="Alfaro M."/>
            <person name="Ramirez L."/>
            <person name="Pisabarro A.G."/>
            <person name="Kuo A."/>
            <person name="Tritt A."/>
            <person name="Lipzen A."/>
            <person name="He G."/>
            <person name="Yan M."/>
            <person name="Ng V."/>
            <person name="Cullen D."/>
            <person name="Martin F."/>
            <person name="Rosso M.-N."/>
            <person name="Henrissat B."/>
            <person name="Hibbett D."/>
            <person name="Martinez A.T."/>
            <person name="Grigoriev I.V."/>
        </authorList>
    </citation>
    <scope>NUCLEOTIDE SEQUENCE</scope>
    <source>
        <strain evidence="1">ATCC 90797</strain>
    </source>
</reference>
<accession>A0A9P6DJD4</accession>
<comment type="caution">
    <text evidence="1">The sequence shown here is derived from an EMBL/GenBank/DDBJ whole genome shotgun (WGS) entry which is preliminary data.</text>
</comment>
<organism evidence="1 2">
    <name type="scientific">Pleurotus eryngii</name>
    <name type="common">Boletus of the steppes</name>
    <dbReference type="NCBI Taxonomy" id="5323"/>
    <lineage>
        <taxon>Eukaryota</taxon>
        <taxon>Fungi</taxon>
        <taxon>Dikarya</taxon>
        <taxon>Basidiomycota</taxon>
        <taxon>Agaricomycotina</taxon>
        <taxon>Agaricomycetes</taxon>
        <taxon>Agaricomycetidae</taxon>
        <taxon>Agaricales</taxon>
        <taxon>Pleurotineae</taxon>
        <taxon>Pleurotaceae</taxon>
        <taxon>Pleurotus</taxon>
    </lineage>
</organism>
<keyword evidence="2" id="KW-1185">Reference proteome</keyword>
<evidence type="ECO:0000313" key="1">
    <source>
        <dbReference type="EMBL" id="KAF9500333.1"/>
    </source>
</evidence>